<proteinExistence type="predicted"/>
<keyword evidence="4" id="KW-0297">G-protein coupled receptor</keyword>
<dbReference type="PROSITE" id="PS50262">
    <property type="entry name" value="G_PROTEIN_RECEP_F1_2"/>
    <property type="match status" value="1"/>
</dbReference>
<keyword evidence="7" id="KW-0807">Transducer</keyword>
<accession>A0A813VF05</accession>
<dbReference type="Gene3D" id="1.20.1070.10">
    <property type="entry name" value="Rhodopsin 7-helix transmembrane proteins"/>
    <property type="match status" value="1"/>
</dbReference>
<keyword evidence="3 8" id="KW-1133">Transmembrane helix</keyword>
<dbReference type="SMART" id="SM01381">
    <property type="entry name" value="7TM_GPCR_Srsx"/>
    <property type="match status" value="1"/>
</dbReference>
<dbReference type="AlphaFoldDB" id="A0A813VF05"/>
<comment type="subcellular location">
    <subcellularLocation>
        <location evidence="1">Membrane</location>
        <topology evidence="1">Multi-pass membrane protein</topology>
    </subcellularLocation>
</comment>
<dbReference type="GO" id="GO:0004930">
    <property type="term" value="F:G protein-coupled receptor activity"/>
    <property type="evidence" value="ECO:0007669"/>
    <property type="project" value="UniProtKB-KW"/>
</dbReference>
<evidence type="ECO:0000256" key="3">
    <source>
        <dbReference type="ARBA" id="ARBA00022989"/>
    </source>
</evidence>
<sequence length="468" mass="55221">MVTKLFLILEQICSKRTMMMSSQTAPYHENRNEYPLYYEEKRSSKPREISNQKRLQRGHYQVFTIAHRVVVIIYSRESTDRHHHLIRFFFPRSSQMFILERIRTIAILCLSVFGCTGNVLTLIIVNQRFFRRTTSAAFISGLCIADCCVLCLHSLQIVAKLRPQVTSYDCIVFYFIDVFRLLSVWIVCFINVERCSLVFNPCRMPRLTSQIKSRLLVILLFCMSLIIFSHYTYHMQIEYVRGANQTEPSRSFCAFKKDFHRLTWESIRSALTYWLIVPVCIVCNIIIIRRLHQASRIERSLSPDTRTRLDLSSKQRQLTAMLVASSLCFVVTATPSTVHAIYLLISKNFGNHQYVIHIFTNILLHFHHASNFLVFLFSCARFRIELIELFRRYFCYKIYSNWYKRSTQNTEQVVFYSTKNQRTPVKLLSQKSNLQRRTPPNNIVLLGTNNYNIRSTRSYGHPVQAHYR</sequence>
<evidence type="ECO:0000256" key="8">
    <source>
        <dbReference type="SAM" id="Phobius"/>
    </source>
</evidence>
<organism evidence="10 11">
    <name type="scientific">Adineta ricciae</name>
    <name type="common">Rotifer</name>
    <dbReference type="NCBI Taxonomy" id="249248"/>
    <lineage>
        <taxon>Eukaryota</taxon>
        <taxon>Metazoa</taxon>
        <taxon>Spiralia</taxon>
        <taxon>Gnathifera</taxon>
        <taxon>Rotifera</taxon>
        <taxon>Eurotatoria</taxon>
        <taxon>Bdelloidea</taxon>
        <taxon>Adinetida</taxon>
        <taxon>Adinetidae</taxon>
        <taxon>Adineta</taxon>
    </lineage>
</organism>
<protein>
    <recommendedName>
        <fullName evidence="9">G-protein coupled receptors family 1 profile domain-containing protein</fullName>
    </recommendedName>
</protein>
<keyword evidence="6" id="KW-0675">Receptor</keyword>
<name>A0A813VF05_ADIRI</name>
<dbReference type="EMBL" id="CAJNOJ010000020">
    <property type="protein sequence ID" value="CAF0840806.1"/>
    <property type="molecule type" value="Genomic_DNA"/>
</dbReference>
<dbReference type="Proteomes" id="UP000663852">
    <property type="component" value="Unassembled WGS sequence"/>
</dbReference>
<evidence type="ECO:0000313" key="11">
    <source>
        <dbReference type="Proteomes" id="UP000663852"/>
    </source>
</evidence>
<dbReference type="InterPro" id="IPR017452">
    <property type="entry name" value="GPCR_Rhodpsn_7TM"/>
</dbReference>
<feature type="transmembrane region" description="Helical" evidence="8">
    <location>
        <begin position="105"/>
        <end position="125"/>
    </location>
</feature>
<feature type="transmembrane region" description="Helical" evidence="8">
    <location>
        <begin position="271"/>
        <end position="291"/>
    </location>
</feature>
<dbReference type="Pfam" id="PF00001">
    <property type="entry name" value="7tm_1"/>
    <property type="match status" value="1"/>
</dbReference>
<keyword evidence="2 8" id="KW-0812">Transmembrane</keyword>
<evidence type="ECO:0000256" key="2">
    <source>
        <dbReference type="ARBA" id="ARBA00022692"/>
    </source>
</evidence>
<feature type="transmembrane region" description="Helical" evidence="8">
    <location>
        <begin position="318"/>
        <end position="342"/>
    </location>
</feature>
<dbReference type="GO" id="GO:0005886">
    <property type="term" value="C:plasma membrane"/>
    <property type="evidence" value="ECO:0007669"/>
    <property type="project" value="TreeGrafter"/>
</dbReference>
<evidence type="ECO:0000313" key="10">
    <source>
        <dbReference type="EMBL" id="CAF0840806.1"/>
    </source>
</evidence>
<feature type="transmembrane region" description="Helical" evidence="8">
    <location>
        <begin position="354"/>
        <end position="377"/>
    </location>
</feature>
<dbReference type="PANTHER" id="PTHR24243:SF230">
    <property type="entry name" value="G-PROTEIN COUPLED RECEPTORS FAMILY 1 PROFILE DOMAIN-CONTAINING PROTEIN"/>
    <property type="match status" value="1"/>
</dbReference>
<dbReference type="InterPro" id="IPR000276">
    <property type="entry name" value="GPCR_Rhodpsn"/>
</dbReference>
<gene>
    <name evidence="10" type="ORF">EDS130_LOCUS6826</name>
</gene>
<reference evidence="10" key="1">
    <citation type="submission" date="2021-02" db="EMBL/GenBank/DDBJ databases">
        <authorList>
            <person name="Nowell W R."/>
        </authorList>
    </citation>
    <scope>NUCLEOTIDE SEQUENCE</scope>
</reference>
<dbReference type="SUPFAM" id="SSF81321">
    <property type="entry name" value="Family A G protein-coupled receptor-like"/>
    <property type="match status" value="1"/>
</dbReference>
<comment type="caution">
    <text evidence="10">The sequence shown here is derived from an EMBL/GenBank/DDBJ whole genome shotgun (WGS) entry which is preliminary data.</text>
</comment>
<evidence type="ECO:0000259" key="9">
    <source>
        <dbReference type="PROSITE" id="PS50262"/>
    </source>
</evidence>
<feature type="transmembrane region" description="Helical" evidence="8">
    <location>
        <begin position="171"/>
        <end position="192"/>
    </location>
</feature>
<dbReference type="OrthoDB" id="9994510at2759"/>
<feature type="transmembrane region" description="Helical" evidence="8">
    <location>
        <begin position="213"/>
        <end position="233"/>
    </location>
</feature>
<evidence type="ECO:0000256" key="7">
    <source>
        <dbReference type="ARBA" id="ARBA00023224"/>
    </source>
</evidence>
<evidence type="ECO:0000256" key="1">
    <source>
        <dbReference type="ARBA" id="ARBA00004141"/>
    </source>
</evidence>
<dbReference type="PANTHER" id="PTHR24243">
    <property type="entry name" value="G-PROTEIN COUPLED RECEPTOR"/>
    <property type="match status" value="1"/>
</dbReference>
<feature type="transmembrane region" description="Helical" evidence="8">
    <location>
        <begin position="137"/>
        <end position="159"/>
    </location>
</feature>
<feature type="domain" description="G-protein coupled receptors family 1 profile" evidence="9">
    <location>
        <begin position="117"/>
        <end position="375"/>
    </location>
</feature>
<evidence type="ECO:0000256" key="6">
    <source>
        <dbReference type="ARBA" id="ARBA00023170"/>
    </source>
</evidence>
<dbReference type="PROSITE" id="PS00237">
    <property type="entry name" value="G_PROTEIN_RECEP_F1_1"/>
    <property type="match status" value="1"/>
</dbReference>
<keyword evidence="5 8" id="KW-0472">Membrane</keyword>
<evidence type="ECO:0000256" key="4">
    <source>
        <dbReference type="ARBA" id="ARBA00023040"/>
    </source>
</evidence>
<evidence type="ECO:0000256" key="5">
    <source>
        <dbReference type="ARBA" id="ARBA00023136"/>
    </source>
</evidence>